<dbReference type="EMBL" id="MK500301">
    <property type="protein sequence ID" value="QBK85039.1"/>
    <property type="molecule type" value="Genomic_DNA"/>
</dbReference>
<name>A0A481YPK7_9VIRU</name>
<sequence>MNKYNFSEETTKWLGEWLSQTGNDMDEMTNSLTIDSYNEL</sequence>
<organism evidence="1">
    <name type="scientific">Pithovirus LCDPAC02</name>
    <dbReference type="NCBI Taxonomy" id="2506601"/>
    <lineage>
        <taxon>Viruses</taxon>
        <taxon>Pithoviruses</taxon>
    </lineage>
</organism>
<accession>A0A481YPK7</accession>
<evidence type="ECO:0000313" key="1">
    <source>
        <dbReference type="EMBL" id="QBK85039.1"/>
    </source>
</evidence>
<protein>
    <submittedName>
        <fullName evidence="1">Uncharacterized protein</fullName>
    </submittedName>
</protein>
<proteinExistence type="predicted"/>
<reference evidence="1" key="1">
    <citation type="journal article" date="2019" name="MBio">
        <title>Virus Genomes from Deep Sea Sediments Expand the Ocean Megavirome and Support Independent Origins of Viral Gigantism.</title>
        <authorList>
            <person name="Backstrom D."/>
            <person name="Yutin N."/>
            <person name="Jorgensen S.L."/>
            <person name="Dharamshi J."/>
            <person name="Homa F."/>
            <person name="Zaremba-Niedwiedzka K."/>
            <person name="Spang A."/>
            <person name="Wolf Y.I."/>
            <person name="Koonin E.V."/>
            <person name="Ettema T.J."/>
        </authorList>
    </citation>
    <scope>NUCLEOTIDE SEQUENCE</scope>
</reference>
<gene>
    <name evidence="1" type="ORF">LCDPAC02_02380</name>
</gene>